<feature type="region of interest" description="Disordered" evidence="1">
    <location>
        <begin position="1"/>
        <end position="22"/>
    </location>
</feature>
<dbReference type="EMBL" id="QGKV02000832">
    <property type="protein sequence ID" value="KAF3552231.1"/>
    <property type="molecule type" value="Genomic_DNA"/>
</dbReference>
<protein>
    <recommendedName>
        <fullName evidence="4">Aminotransferase-like plant mobile domain-containing protein</fullName>
    </recommendedName>
</protein>
<gene>
    <name evidence="2" type="ORF">DY000_02006985</name>
</gene>
<evidence type="ECO:0000256" key="1">
    <source>
        <dbReference type="SAM" id="MobiDB-lite"/>
    </source>
</evidence>
<sequence>MSSKRKSSTKSRHDRSLLEGSSSQYVGVVPKVEFPAEPIDPEEVDAWRTTMGEVKPPIPVVWVPPPLKTNPVAGCPSRSCPNGLAAIRRFCRIPESVKFRLPEGGEVAQSPPEGYFTCYETYLMQCHLWFPIPELIVQLLNRFNLSISQVNPCGLRLIIGILVLSYKLGITLDADHLEALVEPRWYTSLIAQVRPRVNMAIISGFVSKYCVWKEQFFFVRVSDASVEASAIPIFRTGWGTKVSTTFYQVPEGLVAVPELLRGRPCFWADFSPKRMANRGTGDDGRGRIWGEGMDWTGGGLGYRSDQEDGNGISEMFGHDRTPLQRTRSFPVYGNRTRVREEILASIGPSRNWDRRHQHDQSAQSNPRPDQNRATEGPQDQGAENTLKLLHDPKLGSRLAGSNFSSLSDLVEKAVNVETVLEVERKTIPHSGGHTKFSQGGRPNFNKGPRFNKGKGQKFGGQTNYRSNTGGHYASSCPNKPIPATPLAIRAPPSRPAIEPAPKKQNLGGRVYALGVENPDNAEPSSGPITGIGCLTSSFY</sequence>
<name>A0ABQ7CJ29_BRACR</name>
<proteinExistence type="predicted"/>
<feature type="region of interest" description="Disordered" evidence="1">
    <location>
        <begin position="344"/>
        <end position="382"/>
    </location>
</feature>
<organism evidence="2 3">
    <name type="scientific">Brassica cretica</name>
    <name type="common">Mustard</name>
    <dbReference type="NCBI Taxonomy" id="69181"/>
    <lineage>
        <taxon>Eukaryota</taxon>
        <taxon>Viridiplantae</taxon>
        <taxon>Streptophyta</taxon>
        <taxon>Embryophyta</taxon>
        <taxon>Tracheophyta</taxon>
        <taxon>Spermatophyta</taxon>
        <taxon>Magnoliopsida</taxon>
        <taxon>eudicotyledons</taxon>
        <taxon>Gunneridae</taxon>
        <taxon>Pentapetalae</taxon>
        <taxon>rosids</taxon>
        <taxon>malvids</taxon>
        <taxon>Brassicales</taxon>
        <taxon>Brassicaceae</taxon>
        <taxon>Brassiceae</taxon>
        <taxon>Brassica</taxon>
    </lineage>
</organism>
<comment type="caution">
    <text evidence="2">The sequence shown here is derived from an EMBL/GenBank/DDBJ whole genome shotgun (WGS) entry which is preliminary data.</text>
</comment>
<keyword evidence="3" id="KW-1185">Reference proteome</keyword>
<evidence type="ECO:0000313" key="2">
    <source>
        <dbReference type="EMBL" id="KAF3552231.1"/>
    </source>
</evidence>
<accession>A0ABQ7CJ29</accession>
<evidence type="ECO:0008006" key="4">
    <source>
        <dbReference type="Google" id="ProtNLM"/>
    </source>
</evidence>
<dbReference type="PANTHER" id="PTHR31099:SF37">
    <property type="entry name" value="MYOSIN HEAVY CHAIN-LIKE PROTEIN"/>
    <property type="match status" value="1"/>
</dbReference>
<evidence type="ECO:0000313" key="3">
    <source>
        <dbReference type="Proteomes" id="UP000266723"/>
    </source>
</evidence>
<feature type="compositionally biased region" description="Basic residues" evidence="1">
    <location>
        <begin position="1"/>
        <end position="13"/>
    </location>
</feature>
<dbReference type="Proteomes" id="UP000266723">
    <property type="component" value="Unassembled WGS sequence"/>
</dbReference>
<feature type="compositionally biased region" description="Polar residues" evidence="1">
    <location>
        <begin position="360"/>
        <end position="373"/>
    </location>
</feature>
<reference evidence="2 3" key="1">
    <citation type="journal article" date="2020" name="BMC Genomics">
        <title>Intraspecific diversification of the crop wild relative Brassica cretica Lam. using demographic model selection.</title>
        <authorList>
            <person name="Kioukis A."/>
            <person name="Michalopoulou V.A."/>
            <person name="Briers L."/>
            <person name="Pirintsos S."/>
            <person name="Studholme D.J."/>
            <person name="Pavlidis P."/>
            <person name="Sarris P.F."/>
        </authorList>
    </citation>
    <scope>NUCLEOTIDE SEQUENCE [LARGE SCALE GENOMIC DNA]</scope>
    <source>
        <strain evidence="3">cv. PFS-1207/04</strain>
    </source>
</reference>
<dbReference type="PANTHER" id="PTHR31099">
    <property type="entry name" value="OS06G0165300 PROTEIN"/>
    <property type="match status" value="1"/>
</dbReference>